<evidence type="ECO:0000256" key="2">
    <source>
        <dbReference type="ARBA" id="ARBA00022692"/>
    </source>
</evidence>
<comment type="subcellular location">
    <subcellularLocation>
        <location evidence="1">Membrane</location>
    </subcellularLocation>
</comment>
<protein>
    <recommendedName>
        <fullName evidence="7">Mitochondrial fusion and transport protein UGO1</fullName>
    </recommendedName>
</protein>
<dbReference type="GO" id="GO:1990626">
    <property type="term" value="P:mitochondrial outer membrane fusion"/>
    <property type="evidence" value="ECO:0007669"/>
    <property type="project" value="EnsemblFungi"/>
</dbReference>
<dbReference type="AlphaFoldDB" id="G8ZMF0"/>
<dbReference type="Proteomes" id="UP000005627">
    <property type="component" value="Chromosome 1"/>
</dbReference>
<dbReference type="Gene3D" id="1.50.40.10">
    <property type="entry name" value="Mitochondrial carrier domain"/>
    <property type="match status" value="1"/>
</dbReference>
<dbReference type="InParanoid" id="G8ZMF0"/>
<gene>
    <name evidence="5" type="primary">TDEL0A04620</name>
    <name evidence="5" type="ORF">TDEL_0A04620</name>
</gene>
<keyword evidence="3" id="KW-1133">Transmembrane helix</keyword>
<reference evidence="5 6" key="1">
    <citation type="journal article" date="2011" name="Proc. Natl. Acad. Sci. U.S.A.">
        <title>Evolutionary erosion of yeast sex chromosomes by mating-type switching accidents.</title>
        <authorList>
            <person name="Gordon J.L."/>
            <person name="Armisen D."/>
            <person name="Proux-Wera E."/>
            <person name="Oheigeartaigh S.S."/>
            <person name="Byrne K.P."/>
            <person name="Wolfe K.H."/>
        </authorList>
    </citation>
    <scope>NUCLEOTIDE SEQUENCE [LARGE SCALE GENOMIC DNA]</scope>
    <source>
        <strain evidence="6">ATCC 10662 / CBS 1146 / NBRC 0425 / NCYC 2629 / NRRL Y-866</strain>
    </source>
</reference>
<dbReference type="OrthoDB" id="77989at2759"/>
<dbReference type="KEGG" id="tdl:TDEL_0A04620"/>
<dbReference type="SUPFAM" id="SSF103506">
    <property type="entry name" value="Mitochondrial carrier"/>
    <property type="match status" value="1"/>
</dbReference>
<evidence type="ECO:0000256" key="4">
    <source>
        <dbReference type="ARBA" id="ARBA00023136"/>
    </source>
</evidence>
<dbReference type="RefSeq" id="XP_003679005.1">
    <property type="nucleotide sequence ID" value="XM_003678957.1"/>
</dbReference>
<evidence type="ECO:0008006" key="7">
    <source>
        <dbReference type="Google" id="ProtNLM"/>
    </source>
</evidence>
<accession>G8ZMF0</accession>
<dbReference type="eggNOG" id="ENOG502RQI2">
    <property type="taxonomic scope" value="Eukaryota"/>
</dbReference>
<keyword evidence="4" id="KW-0472">Membrane</keyword>
<dbReference type="STRING" id="1076872.G8ZMF0"/>
<evidence type="ECO:0000256" key="3">
    <source>
        <dbReference type="ARBA" id="ARBA00022989"/>
    </source>
</evidence>
<evidence type="ECO:0000313" key="6">
    <source>
        <dbReference type="Proteomes" id="UP000005627"/>
    </source>
</evidence>
<dbReference type="GO" id="GO:1990627">
    <property type="term" value="P:mitochondrial inner membrane fusion"/>
    <property type="evidence" value="ECO:0007669"/>
    <property type="project" value="EnsemblFungi"/>
</dbReference>
<sequence length="480" mass="54794">MEEPGSRLQVRPYYNPESFNAGYSAVFRPDQGVIDANGQSIASKLNIVQTSGKNLAKRIGKGASSSGSLLSGLSLNNGKRLLSKVSAGDNGDSPKSIADMEWLDFLNLKAWKRIFGQLFDQFFRKYFRHLVQQPFEVARCLLQVGDFGQLDALEVPAPVELRDEEDDNEEIDFFPKANDQELLPNLEEDELERSLINNPDKYSPTAGNEMLIRPQSKHTIDIINSVMDNEGMKGLWKANNTTFIYNFLSLTLDAWFTGLISPFLGVPDPYFMDIIHSPDVKSSIILTLTASTLTKLILLPLDIIRTRFMVTSLRKGSKPIRSLRKLVRCWSWRADIRRVPGDMWILTILQSISNVTFNKIFDVVIYHQWNVERHSQVKWYNTFKLLSQTVELLVRLPLENLLRRCQVNFLVNDSRHPLKIEHADLIVKPIGYRGIWNSLRDPRTSSGLWNGWRVGLMSLCCGYGFEMISTDAVDLEQEKF</sequence>
<evidence type="ECO:0000256" key="1">
    <source>
        <dbReference type="ARBA" id="ARBA00004370"/>
    </source>
</evidence>
<organism evidence="5 6">
    <name type="scientific">Torulaspora delbrueckii</name>
    <name type="common">Yeast</name>
    <name type="synonym">Candida colliculosa</name>
    <dbReference type="NCBI Taxonomy" id="4950"/>
    <lineage>
        <taxon>Eukaryota</taxon>
        <taxon>Fungi</taxon>
        <taxon>Dikarya</taxon>
        <taxon>Ascomycota</taxon>
        <taxon>Saccharomycotina</taxon>
        <taxon>Saccharomycetes</taxon>
        <taxon>Saccharomycetales</taxon>
        <taxon>Saccharomycetaceae</taxon>
        <taxon>Torulaspora</taxon>
    </lineage>
</organism>
<keyword evidence="6" id="KW-1185">Reference proteome</keyword>
<dbReference type="GeneID" id="11503244"/>
<dbReference type="GO" id="GO:0005741">
    <property type="term" value="C:mitochondrial outer membrane"/>
    <property type="evidence" value="ECO:0007669"/>
    <property type="project" value="EnsemblFungi"/>
</dbReference>
<dbReference type="EMBL" id="HE616742">
    <property type="protein sequence ID" value="CCE89794.1"/>
    <property type="molecule type" value="Genomic_DNA"/>
</dbReference>
<keyword evidence="2" id="KW-0812">Transmembrane</keyword>
<evidence type="ECO:0000313" key="5">
    <source>
        <dbReference type="EMBL" id="CCE89794.1"/>
    </source>
</evidence>
<dbReference type="FunCoup" id="G8ZMF0">
    <property type="interactions" value="37"/>
</dbReference>
<proteinExistence type="predicted"/>
<dbReference type="InterPro" id="IPR023395">
    <property type="entry name" value="MCP_dom_sf"/>
</dbReference>
<dbReference type="HOGENOM" id="CLU_029376_0_0_1"/>
<name>G8ZMF0_TORDE</name>